<keyword evidence="6 7" id="KW-0472">Membrane</keyword>
<keyword evidence="4 7" id="KW-0812">Transmembrane</keyword>
<dbReference type="Gene3D" id="1.20.1250.20">
    <property type="entry name" value="MFS general substrate transporter like domains"/>
    <property type="match status" value="1"/>
</dbReference>
<dbReference type="PATRIC" id="fig|1789004.3.peg.1230"/>
<feature type="transmembrane region" description="Helical" evidence="7">
    <location>
        <begin position="474"/>
        <end position="492"/>
    </location>
</feature>
<name>A0A859AC83_9PROT</name>
<dbReference type="Proteomes" id="UP000075653">
    <property type="component" value="Unassembled WGS sequence"/>
</dbReference>
<evidence type="ECO:0000256" key="7">
    <source>
        <dbReference type="SAM" id="Phobius"/>
    </source>
</evidence>
<feature type="transmembrane region" description="Helical" evidence="7">
    <location>
        <begin position="327"/>
        <end position="347"/>
    </location>
</feature>
<dbReference type="PANTHER" id="PTHR23501:SF174">
    <property type="entry name" value="MULTIDRUG EXPORT PROTEIN EMRB-RELATED"/>
    <property type="match status" value="1"/>
</dbReference>
<dbReference type="AlphaFoldDB" id="A0A859AC83"/>
<dbReference type="Proteomes" id="UP000683551">
    <property type="component" value="Chromosome"/>
</dbReference>
<keyword evidence="3" id="KW-1003">Cell membrane</keyword>
<dbReference type="InterPro" id="IPR036259">
    <property type="entry name" value="MFS_trans_sf"/>
</dbReference>
<dbReference type="EMBL" id="CP071137">
    <property type="protein sequence ID" value="QWY78487.1"/>
    <property type="molecule type" value="Genomic_DNA"/>
</dbReference>
<evidence type="ECO:0000256" key="4">
    <source>
        <dbReference type="ARBA" id="ARBA00022692"/>
    </source>
</evidence>
<feature type="transmembrane region" description="Helical" evidence="7">
    <location>
        <begin position="395"/>
        <end position="416"/>
    </location>
</feature>
<feature type="domain" description="Major facilitator superfamily (MFS) profile" evidence="8">
    <location>
        <begin position="13"/>
        <end position="494"/>
    </location>
</feature>
<dbReference type="Gene3D" id="1.20.1720.10">
    <property type="entry name" value="Multidrug resistance protein D"/>
    <property type="match status" value="1"/>
</dbReference>
<organism evidence="9 11">
    <name type="scientific">Ferrovum myxofaciens</name>
    <dbReference type="NCBI Taxonomy" id="416213"/>
    <lineage>
        <taxon>Bacteria</taxon>
        <taxon>Pseudomonadati</taxon>
        <taxon>Pseudomonadota</taxon>
        <taxon>Betaproteobacteria</taxon>
        <taxon>Ferrovales</taxon>
        <taxon>Ferrovaceae</taxon>
        <taxon>Ferrovum</taxon>
    </lineage>
</organism>
<evidence type="ECO:0000256" key="2">
    <source>
        <dbReference type="ARBA" id="ARBA00022448"/>
    </source>
</evidence>
<proteinExistence type="predicted"/>
<keyword evidence="11" id="KW-1185">Reference proteome</keyword>
<accession>A0A859AC83</accession>
<evidence type="ECO:0000256" key="5">
    <source>
        <dbReference type="ARBA" id="ARBA00022989"/>
    </source>
</evidence>
<reference evidence="10" key="2">
    <citation type="submission" date="2021-02" db="EMBL/GenBank/DDBJ databases">
        <title>Comparative genomics of Ferrovum myxofaciens strains, predominant extremophile bacteria forming large biofilm stalactites in acid mine ecosystems.</title>
        <authorList>
            <person name="Burkartova K."/>
            <person name="Ridl J."/>
            <person name="Pajer P."/>
            <person name="Falteisek L."/>
        </authorList>
    </citation>
    <scope>NUCLEOTIDE SEQUENCE</scope>
    <source>
        <strain evidence="10">MI1III</strain>
    </source>
</reference>
<evidence type="ECO:0000313" key="11">
    <source>
        <dbReference type="Proteomes" id="UP000075653"/>
    </source>
</evidence>
<feature type="transmembrane region" description="Helical" evidence="7">
    <location>
        <begin position="78"/>
        <end position="98"/>
    </location>
</feature>
<accession>A0A149VYK6</accession>
<protein>
    <submittedName>
        <fullName evidence="10">DHA2 family efflux MFS transporter permease subunit</fullName>
    </submittedName>
    <submittedName>
        <fullName evidence="9">Multidrug export protein EmrB</fullName>
    </submittedName>
</protein>
<dbReference type="PANTHER" id="PTHR23501">
    <property type="entry name" value="MAJOR FACILITATOR SUPERFAMILY"/>
    <property type="match status" value="1"/>
</dbReference>
<feature type="transmembrane region" description="Helical" evidence="7">
    <location>
        <begin position="230"/>
        <end position="250"/>
    </location>
</feature>
<keyword evidence="5 7" id="KW-1133">Transmembrane helix</keyword>
<sequence>MAPETTSLNRPLITASVMAATIMQALDSTIANVALPKMQGTLAATQDEMAWVLTSYIVAAAIMIPLTGWLAQRFGRKPVFLISVAGFTFASALCGLATTLPEMVFFRLLQGISGAALVPLSQAVLFDINPRENHGKAMALWGVGVTMGPILGPALGGWLTDQYSWRWVFYINVPIGILAYLGLSGFMPNTKKIAGSFDFFGFLTLSLGIGALQLFLDRGELKDWFHSPEIVVYALIIGISFYLFILHTLTAERPFLSVSLFKDKNFLTSNIFIFIIGVVLFATLALVPPLLQNEMNYPVMLTGFVTAPRGMGTMMAMMVVGRLIGKYDVRLIMAVGLGMTVLSLWKMMHFDLLMDETPIIYTGLLQGFGVGLSYVPLSTVAFSSLPQTLRNEGTAFFNLLRNIGSSIGISIVQTLLTRNTQINHATLAEHITPYTLHSPAIGALDPAHPASILALNGQITRQAAMIAYNNDFELMMVVTLAVMPLLILLRPASRAPQGSERVIVD</sequence>
<feature type="transmembrane region" description="Helical" evidence="7">
    <location>
        <begin position="12"/>
        <end position="30"/>
    </location>
</feature>
<dbReference type="RefSeq" id="WP_197456399.1">
    <property type="nucleotide sequence ID" value="NZ_CP053675.1"/>
</dbReference>
<dbReference type="GO" id="GO:0022857">
    <property type="term" value="F:transmembrane transporter activity"/>
    <property type="evidence" value="ECO:0007669"/>
    <property type="project" value="InterPro"/>
</dbReference>
<evidence type="ECO:0000313" key="9">
    <source>
        <dbReference type="EMBL" id="KXW58266.1"/>
    </source>
</evidence>
<keyword evidence="2" id="KW-0813">Transport</keyword>
<evidence type="ECO:0000256" key="6">
    <source>
        <dbReference type="ARBA" id="ARBA00023136"/>
    </source>
</evidence>
<dbReference type="InterPro" id="IPR011701">
    <property type="entry name" value="MFS"/>
</dbReference>
<gene>
    <name evidence="9" type="primary">emrB_2</name>
    <name evidence="9" type="ORF">FEMY_12090</name>
    <name evidence="10" type="ORF">JZL65_05305</name>
</gene>
<dbReference type="GO" id="GO:0005886">
    <property type="term" value="C:plasma membrane"/>
    <property type="evidence" value="ECO:0007669"/>
    <property type="project" value="UniProtKB-SubCell"/>
</dbReference>
<dbReference type="EMBL" id="LRRD01000019">
    <property type="protein sequence ID" value="KXW58266.1"/>
    <property type="molecule type" value="Genomic_DNA"/>
</dbReference>
<feature type="transmembrane region" description="Helical" evidence="7">
    <location>
        <begin position="297"/>
        <end position="320"/>
    </location>
</feature>
<evidence type="ECO:0000259" key="8">
    <source>
        <dbReference type="PROSITE" id="PS50850"/>
    </source>
</evidence>
<feature type="transmembrane region" description="Helical" evidence="7">
    <location>
        <begin position="165"/>
        <end position="183"/>
    </location>
</feature>
<dbReference type="CDD" id="cd17503">
    <property type="entry name" value="MFS_LmrB_MDR_like"/>
    <property type="match status" value="1"/>
</dbReference>
<feature type="transmembrane region" description="Helical" evidence="7">
    <location>
        <begin position="104"/>
        <end position="126"/>
    </location>
</feature>
<evidence type="ECO:0000256" key="1">
    <source>
        <dbReference type="ARBA" id="ARBA00004651"/>
    </source>
</evidence>
<dbReference type="InterPro" id="IPR004638">
    <property type="entry name" value="EmrB-like"/>
</dbReference>
<feature type="transmembrane region" description="Helical" evidence="7">
    <location>
        <begin position="359"/>
        <end position="383"/>
    </location>
</feature>
<dbReference type="NCBIfam" id="TIGR00711">
    <property type="entry name" value="efflux_EmrB"/>
    <property type="match status" value="1"/>
</dbReference>
<dbReference type="PRINTS" id="PR01036">
    <property type="entry name" value="TCRTETB"/>
</dbReference>
<reference evidence="9 11" key="1">
    <citation type="submission" date="2016-01" db="EMBL/GenBank/DDBJ databases">
        <title>Genome sequence of the acidophilic iron oxidising Ferrovum strain Z-31.</title>
        <authorList>
            <person name="Poehlein A."/>
            <person name="Ullrich S.R."/>
            <person name="Schloemann M."/>
            <person name="Muehling M."/>
            <person name="Daniel R."/>
        </authorList>
    </citation>
    <scope>NUCLEOTIDE SEQUENCE [LARGE SCALE GENOMIC DNA]</scope>
    <source>
        <strain evidence="9 11">Z-31</strain>
    </source>
</reference>
<feature type="transmembrane region" description="Helical" evidence="7">
    <location>
        <begin position="138"/>
        <end position="159"/>
    </location>
</feature>
<comment type="subcellular location">
    <subcellularLocation>
        <location evidence="1">Cell membrane</location>
        <topology evidence="1">Multi-pass membrane protein</topology>
    </subcellularLocation>
</comment>
<dbReference type="SUPFAM" id="SSF103473">
    <property type="entry name" value="MFS general substrate transporter"/>
    <property type="match status" value="1"/>
</dbReference>
<evidence type="ECO:0000256" key="3">
    <source>
        <dbReference type="ARBA" id="ARBA00022475"/>
    </source>
</evidence>
<dbReference type="PROSITE" id="PS50850">
    <property type="entry name" value="MFS"/>
    <property type="match status" value="1"/>
</dbReference>
<dbReference type="Pfam" id="PF07690">
    <property type="entry name" value="MFS_1"/>
    <property type="match status" value="1"/>
</dbReference>
<feature type="transmembrane region" description="Helical" evidence="7">
    <location>
        <begin position="50"/>
        <end position="71"/>
    </location>
</feature>
<evidence type="ECO:0000313" key="10">
    <source>
        <dbReference type="EMBL" id="QWY78487.1"/>
    </source>
</evidence>
<feature type="transmembrane region" description="Helical" evidence="7">
    <location>
        <begin position="271"/>
        <end position="291"/>
    </location>
</feature>
<feature type="transmembrane region" description="Helical" evidence="7">
    <location>
        <begin position="195"/>
        <end position="215"/>
    </location>
</feature>
<dbReference type="InterPro" id="IPR020846">
    <property type="entry name" value="MFS_dom"/>
</dbReference>